<proteinExistence type="predicted"/>
<dbReference type="PANTHER" id="PTHR43798:SF5">
    <property type="entry name" value="MONOACYLGLYCEROL LIPASE ABHD6"/>
    <property type="match status" value="1"/>
</dbReference>
<sequence length="285" mass="32044">MIFQEKYYDSHDGLKLYYRQYGTGDKDKTPLLCLHGLTRNSRDFDRFARHFAKDRRVYSLDIRGRGQSAYDPDYGNYQIPVYAQDVLTFLTHERLDRVVPVGTSMGGLISMTIGAIKPDVLAGIILNDIGPDIDPKGIERISAFVGNGITLDNWQQAINGVKVINGNMFPDYDAEDWDRFARSTFREQQDGTIAPDYDQAIGTAIRESAENAVPVDLWPLFTSLVPIPILTLRGENSDILAAKTLDRMGREHSRFTALTVPNRAHTPDLTEDISLRAIDDFISAL</sequence>
<organism evidence="2">
    <name type="scientific">hydrothermal vent metagenome</name>
    <dbReference type="NCBI Taxonomy" id="652676"/>
    <lineage>
        <taxon>unclassified sequences</taxon>
        <taxon>metagenomes</taxon>
        <taxon>ecological metagenomes</taxon>
    </lineage>
</organism>
<protein>
    <submittedName>
        <fullName evidence="2">Hydrolase</fullName>
    </submittedName>
</protein>
<dbReference type="EMBL" id="UOED01000028">
    <property type="protein sequence ID" value="VAV87640.1"/>
    <property type="molecule type" value="Genomic_DNA"/>
</dbReference>
<evidence type="ECO:0000313" key="2">
    <source>
        <dbReference type="EMBL" id="VAV87640.1"/>
    </source>
</evidence>
<dbReference type="InterPro" id="IPR000073">
    <property type="entry name" value="AB_hydrolase_1"/>
</dbReference>
<accession>A0A3B0R2X2</accession>
<dbReference type="InterPro" id="IPR029058">
    <property type="entry name" value="AB_hydrolase_fold"/>
</dbReference>
<dbReference type="SUPFAM" id="SSF53474">
    <property type="entry name" value="alpha/beta-Hydrolases"/>
    <property type="match status" value="1"/>
</dbReference>
<name>A0A3B0R2X2_9ZZZZ</name>
<reference evidence="2" key="1">
    <citation type="submission" date="2018-06" db="EMBL/GenBank/DDBJ databases">
        <authorList>
            <person name="Zhirakovskaya E."/>
        </authorList>
    </citation>
    <scope>NUCLEOTIDE SEQUENCE</scope>
</reference>
<dbReference type="GO" id="GO:0016020">
    <property type="term" value="C:membrane"/>
    <property type="evidence" value="ECO:0007669"/>
    <property type="project" value="TreeGrafter"/>
</dbReference>
<dbReference type="Gene3D" id="3.40.50.1820">
    <property type="entry name" value="alpha/beta hydrolase"/>
    <property type="match status" value="1"/>
</dbReference>
<dbReference type="AlphaFoldDB" id="A0A3B0R2X2"/>
<feature type="domain" description="AB hydrolase-1" evidence="1">
    <location>
        <begin position="30"/>
        <end position="133"/>
    </location>
</feature>
<keyword evidence="2" id="KW-0378">Hydrolase</keyword>
<dbReference type="Pfam" id="PF00561">
    <property type="entry name" value="Abhydrolase_1"/>
    <property type="match status" value="1"/>
</dbReference>
<dbReference type="PANTHER" id="PTHR43798">
    <property type="entry name" value="MONOACYLGLYCEROL LIPASE"/>
    <property type="match status" value="1"/>
</dbReference>
<evidence type="ECO:0000259" key="1">
    <source>
        <dbReference type="Pfam" id="PF00561"/>
    </source>
</evidence>
<dbReference type="GO" id="GO:0047372">
    <property type="term" value="F:monoacylglycerol lipase activity"/>
    <property type="evidence" value="ECO:0007669"/>
    <property type="project" value="TreeGrafter"/>
</dbReference>
<dbReference type="GO" id="GO:0046464">
    <property type="term" value="P:acylglycerol catabolic process"/>
    <property type="evidence" value="ECO:0007669"/>
    <property type="project" value="TreeGrafter"/>
</dbReference>
<dbReference type="InterPro" id="IPR050266">
    <property type="entry name" value="AB_hydrolase_sf"/>
</dbReference>
<gene>
    <name evidence="2" type="ORF">MNBD_ALPHA02-1079</name>
</gene>